<dbReference type="AlphaFoldDB" id="A0A8S0XNG8"/>
<dbReference type="Gene3D" id="2.40.70.10">
    <property type="entry name" value="Acid Proteases"/>
    <property type="match status" value="4"/>
</dbReference>
<feature type="disulfide bond" evidence="4">
    <location>
        <begin position="476"/>
        <end position="484"/>
    </location>
</feature>
<dbReference type="InterPro" id="IPR033121">
    <property type="entry name" value="PEPTIDASE_A1"/>
</dbReference>
<evidence type="ECO:0000256" key="1">
    <source>
        <dbReference type="ARBA" id="ARBA00007447"/>
    </source>
</evidence>
<evidence type="ECO:0000256" key="6">
    <source>
        <dbReference type="SAM" id="SignalP"/>
    </source>
</evidence>
<gene>
    <name evidence="8" type="ORF">AAE3_LOCUS9323</name>
</gene>
<evidence type="ECO:0000256" key="2">
    <source>
        <dbReference type="ARBA" id="ARBA00022750"/>
    </source>
</evidence>
<evidence type="ECO:0000256" key="3">
    <source>
        <dbReference type="PIRSR" id="PIRSR601461-1"/>
    </source>
</evidence>
<evidence type="ECO:0000313" key="8">
    <source>
        <dbReference type="EMBL" id="CAA7266933.1"/>
    </source>
</evidence>
<proteinExistence type="inferred from homology"/>
<feature type="chain" id="PRO_5035917857" description="Peptidase A1 domain-containing protein" evidence="6">
    <location>
        <begin position="23"/>
        <end position="767"/>
    </location>
</feature>
<keyword evidence="2 5" id="KW-0064">Aspartyl protease</keyword>
<feature type="signal peptide" evidence="6">
    <location>
        <begin position="1"/>
        <end position="22"/>
    </location>
</feature>
<evidence type="ECO:0000259" key="7">
    <source>
        <dbReference type="PROSITE" id="PS51767"/>
    </source>
</evidence>
<dbReference type="SUPFAM" id="SSF50630">
    <property type="entry name" value="Acid proteases"/>
    <property type="match status" value="2"/>
</dbReference>
<comment type="caution">
    <text evidence="8">The sequence shown here is derived from an EMBL/GenBank/DDBJ whole genome shotgun (WGS) entry which is preliminary data.</text>
</comment>
<feature type="domain" description="Peptidase A1" evidence="7">
    <location>
        <begin position="445"/>
        <end position="761"/>
    </location>
</feature>
<reference evidence="8 9" key="1">
    <citation type="submission" date="2020-01" db="EMBL/GenBank/DDBJ databases">
        <authorList>
            <person name="Gupta K D."/>
        </authorList>
    </citation>
    <scope>NUCLEOTIDE SEQUENCE [LARGE SCALE GENOMIC DNA]</scope>
</reference>
<evidence type="ECO:0000256" key="4">
    <source>
        <dbReference type="PIRSR" id="PIRSR601461-2"/>
    </source>
</evidence>
<protein>
    <recommendedName>
        <fullName evidence="7">Peptidase A1 domain-containing protein</fullName>
    </recommendedName>
</protein>
<keyword evidence="9" id="KW-1185">Reference proteome</keyword>
<organism evidence="8 9">
    <name type="scientific">Cyclocybe aegerita</name>
    <name type="common">Black poplar mushroom</name>
    <name type="synonym">Agrocybe aegerita</name>
    <dbReference type="NCBI Taxonomy" id="1973307"/>
    <lineage>
        <taxon>Eukaryota</taxon>
        <taxon>Fungi</taxon>
        <taxon>Dikarya</taxon>
        <taxon>Basidiomycota</taxon>
        <taxon>Agaricomycotina</taxon>
        <taxon>Agaricomycetes</taxon>
        <taxon>Agaricomycetidae</taxon>
        <taxon>Agaricales</taxon>
        <taxon>Agaricineae</taxon>
        <taxon>Bolbitiaceae</taxon>
        <taxon>Cyclocybe</taxon>
    </lineage>
</organism>
<dbReference type="GO" id="GO:0006508">
    <property type="term" value="P:proteolysis"/>
    <property type="evidence" value="ECO:0007669"/>
    <property type="project" value="UniProtKB-KW"/>
</dbReference>
<dbReference type="OrthoDB" id="2747330at2759"/>
<dbReference type="InterPro" id="IPR034164">
    <property type="entry name" value="Pepsin-like_dom"/>
</dbReference>
<name>A0A8S0XNG8_CYCAE</name>
<keyword evidence="5" id="KW-0645">Protease</keyword>
<dbReference type="InterPro" id="IPR001461">
    <property type="entry name" value="Aspartic_peptidase_A1"/>
</dbReference>
<dbReference type="PANTHER" id="PTHR47966">
    <property type="entry name" value="BETA-SITE APP-CLEAVING ENZYME, ISOFORM A-RELATED"/>
    <property type="match status" value="1"/>
</dbReference>
<dbReference type="GO" id="GO:0004190">
    <property type="term" value="F:aspartic-type endopeptidase activity"/>
    <property type="evidence" value="ECO:0007669"/>
    <property type="project" value="UniProtKB-KW"/>
</dbReference>
<keyword evidence="5" id="KW-0378">Hydrolase</keyword>
<keyword evidence="6" id="KW-0732">Signal</keyword>
<dbReference type="InterPro" id="IPR021109">
    <property type="entry name" value="Peptidase_aspartic_dom_sf"/>
</dbReference>
<dbReference type="EMBL" id="CACVBS010000057">
    <property type="protein sequence ID" value="CAA7266933.1"/>
    <property type="molecule type" value="Genomic_DNA"/>
</dbReference>
<dbReference type="InterPro" id="IPR001969">
    <property type="entry name" value="Aspartic_peptidase_AS"/>
</dbReference>
<evidence type="ECO:0000313" key="9">
    <source>
        <dbReference type="Proteomes" id="UP000467700"/>
    </source>
</evidence>
<dbReference type="Pfam" id="PF00026">
    <property type="entry name" value="Asp"/>
    <property type="match status" value="2"/>
</dbReference>
<feature type="active site" evidence="3">
    <location>
        <position position="463"/>
    </location>
</feature>
<dbReference type="CDD" id="cd05471">
    <property type="entry name" value="pepsin_like"/>
    <property type="match status" value="2"/>
</dbReference>
<dbReference type="PROSITE" id="PS00141">
    <property type="entry name" value="ASP_PROTEASE"/>
    <property type="match status" value="2"/>
</dbReference>
<evidence type="ECO:0000256" key="5">
    <source>
        <dbReference type="RuleBase" id="RU000454"/>
    </source>
</evidence>
<keyword evidence="4" id="KW-1015">Disulfide bond</keyword>
<sequence>MLSLKRGLLMLLTLWALTSSTAQDVDYLATVQMGTPPRNLLLLMDSGSADLWVGGEQCRSQAGGGCGNHQFLGPQSSSSFADTGDTFQVTYGTGQVTGNVITDNMSIANLTLPGHTFGVATQESVDFSSNQTPFDGLMGLAKSDLSEQETATPVESLAKAGLIPEAITSYKISRLSDNNDDGEITFGALDPAKFDPQVQVTVPNVNPDGFWEVNLDAVTINGQDTRLSGRTAILDTGTTLFVVPSADAQTLHAGIRGAKSDGQGGFTAPCDTKDVVALTIGGQNFPINPVDVAFTPVNAADPNGDCVSGIASGEVGGADEWLFLTIPISRPDPPGGRYHSSHGSIVQQQHINRGVRRLAMMTGVAPPSKRVFRSAMQARLSLLAKEVQPAYELDQASELCHANCTATQTASTASAPAPSVPYATQTPAVTSHSIGLDIESIDIGYMGTVKIGTPPVDFRLLVDSGSADMWVGGEGCQSNDGGSCGDHTFLGSNSSRSFNASNDEWAIGYISGLVSGVLVQDEVSIAGLELKGHKFGIALNESSDFTLVPFDGILGFAKHTISLQRTPTLLQSLVQANLIPAPIASYKIPRLADGKNDGELTLGGMDPHKYKSKTLVKRKNVNKFGFWGVAVDAVKVGKKDMHWSNRTIVLDTGTTLIIAPEADVEAIHQAIPGARYDGGGWTVPCNLTTSLSFRIGGQSFPIDPRDIAFYPIDEDSTECMSGIAVGGVGPFYLDNEWLVGDVFLKNIYLSTDESKDEVSIARLRSES</sequence>
<dbReference type="Proteomes" id="UP000467700">
    <property type="component" value="Unassembled WGS sequence"/>
</dbReference>
<comment type="similarity">
    <text evidence="1 5">Belongs to the peptidase A1 family.</text>
</comment>
<feature type="domain" description="Peptidase A1" evidence="7">
    <location>
        <begin position="27"/>
        <end position="346"/>
    </location>
</feature>
<accession>A0A8S0XNG8</accession>
<dbReference type="FunFam" id="2.40.70.10:FF:000008">
    <property type="entry name" value="Cathepsin D"/>
    <property type="match status" value="1"/>
</dbReference>
<dbReference type="PROSITE" id="PS51767">
    <property type="entry name" value="PEPTIDASE_A1"/>
    <property type="match status" value="2"/>
</dbReference>
<feature type="active site" evidence="3">
    <location>
        <position position="651"/>
    </location>
</feature>
<dbReference type="PRINTS" id="PR00792">
    <property type="entry name" value="PEPSIN"/>
</dbReference>
<dbReference type="PANTHER" id="PTHR47966:SF75">
    <property type="entry name" value="ENDOPEPTIDASE (CTSD), PUTATIVE (AFU_ORTHOLOGUE AFUA_4G07040)-RELATED"/>
    <property type="match status" value="1"/>
</dbReference>